<dbReference type="Pfam" id="PF01966">
    <property type="entry name" value="HD"/>
    <property type="match status" value="1"/>
</dbReference>
<protein>
    <submittedName>
        <fullName evidence="3">HD domain-containing protein</fullName>
    </submittedName>
</protein>
<dbReference type="InterPro" id="IPR003607">
    <property type="entry name" value="HD/PDEase_dom"/>
</dbReference>
<evidence type="ECO:0000313" key="3">
    <source>
        <dbReference type="EMBL" id="MBO8469316.1"/>
    </source>
</evidence>
<feature type="domain" description="HD" evidence="2">
    <location>
        <begin position="62"/>
        <end position="200"/>
    </location>
</feature>
<accession>A0A9D9ID29</accession>
<proteinExistence type="predicted"/>
<dbReference type="CDD" id="cd00077">
    <property type="entry name" value="HDc"/>
    <property type="match status" value="1"/>
</dbReference>
<dbReference type="GO" id="GO:0008832">
    <property type="term" value="F:dGTPase activity"/>
    <property type="evidence" value="ECO:0007669"/>
    <property type="project" value="TreeGrafter"/>
</dbReference>
<dbReference type="EMBL" id="JADIMF010000093">
    <property type="protein sequence ID" value="MBO8469316.1"/>
    <property type="molecule type" value="Genomic_DNA"/>
</dbReference>
<dbReference type="GO" id="GO:0006203">
    <property type="term" value="P:dGTP catabolic process"/>
    <property type="evidence" value="ECO:0007669"/>
    <property type="project" value="TreeGrafter"/>
</dbReference>
<dbReference type="InterPro" id="IPR026875">
    <property type="entry name" value="PHydrolase_assoc_dom"/>
</dbReference>
<keyword evidence="1" id="KW-0378">Hydrolase</keyword>
<dbReference type="PANTHER" id="PTHR11373">
    <property type="entry name" value="DEOXYNUCLEOSIDE TRIPHOSPHATE TRIPHOSPHOHYDROLASE"/>
    <property type="match status" value="1"/>
</dbReference>
<name>A0A9D9ID29_9SPIO</name>
<dbReference type="PROSITE" id="PS51831">
    <property type="entry name" value="HD"/>
    <property type="match status" value="1"/>
</dbReference>
<dbReference type="PANTHER" id="PTHR11373:SF43">
    <property type="entry name" value="DEOXYGUANOSINETRIPHOSPHATE TRIPHOSPHOHYDROLASE-LIKE PROTEIN"/>
    <property type="match status" value="1"/>
</dbReference>
<dbReference type="SUPFAM" id="SSF109604">
    <property type="entry name" value="HD-domain/PDEase-like"/>
    <property type="match status" value="1"/>
</dbReference>
<dbReference type="Gene3D" id="1.10.3210.10">
    <property type="entry name" value="Hypothetical protein af1432"/>
    <property type="match status" value="1"/>
</dbReference>
<dbReference type="Proteomes" id="UP000810292">
    <property type="component" value="Unassembled WGS sequence"/>
</dbReference>
<reference evidence="3" key="2">
    <citation type="journal article" date="2021" name="PeerJ">
        <title>Extensive microbial diversity within the chicken gut microbiome revealed by metagenomics and culture.</title>
        <authorList>
            <person name="Gilroy R."/>
            <person name="Ravi A."/>
            <person name="Getino M."/>
            <person name="Pursley I."/>
            <person name="Horton D.L."/>
            <person name="Alikhan N.F."/>
            <person name="Baker D."/>
            <person name="Gharbi K."/>
            <person name="Hall N."/>
            <person name="Watson M."/>
            <person name="Adriaenssens E.M."/>
            <person name="Foster-Nyarko E."/>
            <person name="Jarju S."/>
            <person name="Secka A."/>
            <person name="Antonio M."/>
            <person name="Oren A."/>
            <person name="Chaudhuri R.R."/>
            <person name="La Ragione R."/>
            <person name="Hildebrand F."/>
            <person name="Pallen M.J."/>
        </authorList>
    </citation>
    <scope>NUCLEOTIDE SEQUENCE</scope>
    <source>
        <strain evidence="3">14700</strain>
    </source>
</reference>
<gene>
    <name evidence="3" type="ORF">IAA72_05995</name>
</gene>
<comment type="caution">
    <text evidence="3">The sequence shown here is derived from an EMBL/GenBank/DDBJ whole genome shotgun (WGS) entry which is preliminary data.</text>
</comment>
<dbReference type="InterPro" id="IPR006674">
    <property type="entry name" value="HD_domain"/>
</dbReference>
<organism evidence="3 4">
    <name type="scientific">Candidatus Ornithospirochaeta stercoravium</name>
    <dbReference type="NCBI Taxonomy" id="2840897"/>
    <lineage>
        <taxon>Bacteria</taxon>
        <taxon>Pseudomonadati</taxon>
        <taxon>Spirochaetota</taxon>
        <taxon>Spirochaetia</taxon>
        <taxon>Spirochaetales</taxon>
        <taxon>Spirochaetaceae</taxon>
        <taxon>Spirochaetaceae incertae sedis</taxon>
        <taxon>Candidatus Ornithospirochaeta</taxon>
    </lineage>
</organism>
<reference evidence="3" key="1">
    <citation type="submission" date="2020-10" db="EMBL/GenBank/DDBJ databases">
        <authorList>
            <person name="Gilroy R."/>
        </authorList>
    </citation>
    <scope>NUCLEOTIDE SEQUENCE</scope>
    <source>
        <strain evidence="3">14700</strain>
    </source>
</reference>
<evidence type="ECO:0000259" key="2">
    <source>
        <dbReference type="PROSITE" id="PS51831"/>
    </source>
</evidence>
<evidence type="ECO:0000256" key="1">
    <source>
        <dbReference type="ARBA" id="ARBA00022801"/>
    </source>
</evidence>
<dbReference type="InterPro" id="IPR050135">
    <property type="entry name" value="dGTPase-like"/>
</dbReference>
<dbReference type="SMART" id="SM00471">
    <property type="entry name" value="HDc"/>
    <property type="match status" value="1"/>
</dbReference>
<dbReference type="Pfam" id="PF13286">
    <property type="entry name" value="HD_assoc"/>
    <property type="match status" value="1"/>
</dbReference>
<sequence length="383" mass="43628">MVLHNSFADDNALRSRVRPRNEDARGPYYRDTTAIIHSSPFRRLKHKTQVFFAPSNDHICTRMEHVLHVASIAAAICRPLGLDNEMAWAIGLGHDLGHTPFGHVGERIISKLSEERGLGRFEHEVNSLRVVDFLSNNGNGLNLTYAVRDGIVCHNGESLKRRIKPTGTVRDLKAVTEREGLIPATFEGAVVRFSDTIAYLGRDWEDAYRLGILKGRELPEIVKERLGSSNGAIINTLVTDIINGASEEDGIGFSHDIFEAVEVFSEFNYQYIYRSEILNGYTRYFTRLLRLIADYLEDLYESYHLDEKGYLSEHNMLAAGFYNHIAEMYPKYIEKEGSDRKMIIDYIAGMTDNFCLDCANEILKPDHLNEELESITGRWFDAR</sequence>
<evidence type="ECO:0000313" key="4">
    <source>
        <dbReference type="Proteomes" id="UP000810292"/>
    </source>
</evidence>
<dbReference type="AlphaFoldDB" id="A0A9D9ID29"/>